<dbReference type="AlphaFoldDB" id="A0A9P0LY74"/>
<accession>A0A9P0LY74</accession>
<feature type="chain" id="PRO_5040302790" description="Serpin domain-containing protein" evidence="5">
    <location>
        <begin position="22"/>
        <end position="478"/>
    </location>
</feature>
<sequence>MDCHPLVLLLITLLHISPLLSQSNPLIQRLNPDKEQYQRYTQALEAIFGMGIRLQVLLDKHDSPNFVVSPLSTVVVIGQLMLGAEGEFQDQLYDLLSLPKPKVVPQMIYQYGKGGNTSSSLRYAEFHLQLSGLVKALQKRRGDELFILDQDNALFYSVDIHLKDQFQRYMEKFYETEIKSLDFRQDTKSIINHWASSHTNGIINNILSTSPPPSTTSILLNSIYFKAEWDQPFSDQFNRVDKFYVSENRTVDTTYMLGTLEQIPFVEMNDFRLLSLPYKDKELGMYILYPTQNHEHKYNMKKFVQKLRPELLYQALLGLRGHDVIVKIPKLSLSNTLSILEPLQEYAQFKKEQQAKATKARISFRFNSPRLDDGAEIIKEIQNELNKAKNFTVPRSYKDIILTGAADESKLRVSNIVQQMVFSINEKGTEAAAVTAGVTDYIGGQKVVVLNRPFCFFIRHEATSATIFWGTISDPSKS</sequence>
<feature type="signal peptide" evidence="5">
    <location>
        <begin position="1"/>
        <end position="21"/>
    </location>
</feature>
<dbReference type="InterPro" id="IPR000215">
    <property type="entry name" value="Serpin_fam"/>
</dbReference>
<dbReference type="PANTHER" id="PTHR11461:SF211">
    <property type="entry name" value="GH10112P-RELATED"/>
    <property type="match status" value="1"/>
</dbReference>
<evidence type="ECO:0000256" key="3">
    <source>
        <dbReference type="ARBA" id="ARBA00022900"/>
    </source>
</evidence>
<comment type="similarity">
    <text evidence="1 4">Belongs to the serpin family.</text>
</comment>
<dbReference type="EMBL" id="CAKOFQ010007645">
    <property type="protein sequence ID" value="CAH2005505.1"/>
    <property type="molecule type" value="Genomic_DNA"/>
</dbReference>
<dbReference type="Gene3D" id="2.30.39.10">
    <property type="entry name" value="Alpha-1-antitrypsin, domain 1"/>
    <property type="match status" value="2"/>
</dbReference>
<reference evidence="7" key="1">
    <citation type="submission" date="2022-03" db="EMBL/GenBank/DDBJ databases">
        <authorList>
            <person name="Sayadi A."/>
        </authorList>
    </citation>
    <scope>NUCLEOTIDE SEQUENCE</scope>
</reference>
<dbReference type="SMART" id="SM00093">
    <property type="entry name" value="SERPIN"/>
    <property type="match status" value="1"/>
</dbReference>
<dbReference type="OrthoDB" id="9518664at2759"/>
<name>A0A9P0LY74_ACAOB</name>
<keyword evidence="2" id="KW-0646">Protease inhibitor</keyword>
<evidence type="ECO:0000313" key="7">
    <source>
        <dbReference type="EMBL" id="CAH2005505.1"/>
    </source>
</evidence>
<evidence type="ECO:0000256" key="2">
    <source>
        <dbReference type="ARBA" id="ARBA00022690"/>
    </source>
</evidence>
<dbReference type="Proteomes" id="UP001152888">
    <property type="component" value="Unassembled WGS sequence"/>
</dbReference>
<dbReference type="GO" id="GO:0005615">
    <property type="term" value="C:extracellular space"/>
    <property type="evidence" value="ECO:0007669"/>
    <property type="project" value="InterPro"/>
</dbReference>
<dbReference type="Gene3D" id="3.30.497.10">
    <property type="entry name" value="Antithrombin, subunit I, domain 2"/>
    <property type="match status" value="2"/>
</dbReference>
<evidence type="ECO:0000259" key="6">
    <source>
        <dbReference type="SMART" id="SM00093"/>
    </source>
</evidence>
<dbReference type="CDD" id="cd00172">
    <property type="entry name" value="serpin"/>
    <property type="match status" value="1"/>
</dbReference>
<gene>
    <name evidence="7" type="ORF">ACAOBT_LOCUS28589</name>
</gene>
<keyword evidence="3" id="KW-0722">Serine protease inhibitor</keyword>
<dbReference type="InterPro" id="IPR042178">
    <property type="entry name" value="Serpin_sf_1"/>
</dbReference>
<dbReference type="InterPro" id="IPR042185">
    <property type="entry name" value="Serpin_sf_2"/>
</dbReference>
<dbReference type="Pfam" id="PF00079">
    <property type="entry name" value="Serpin"/>
    <property type="match status" value="1"/>
</dbReference>
<dbReference type="SUPFAM" id="SSF56574">
    <property type="entry name" value="Serpins"/>
    <property type="match status" value="1"/>
</dbReference>
<keyword evidence="8" id="KW-1185">Reference proteome</keyword>
<organism evidence="7 8">
    <name type="scientific">Acanthoscelides obtectus</name>
    <name type="common">Bean weevil</name>
    <name type="synonym">Bruchus obtectus</name>
    <dbReference type="NCBI Taxonomy" id="200917"/>
    <lineage>
        <taxon>Eukaryota</taxon>
        <taxon>Metazoa</taxon>
        <taxon>Ecdysozoa</taxon>
        <taxon>Arthropoda</taxon>
        <taxon>Hexapoda</taxon>
        <taxon>Insecta</taxon>
        <taxon>Pterygota</taxon>
        <taxon>Neoptera</taxon>
        <taxon>Endopterygota</taxon>
        <taxon>Coleoptera</taxon>
        <taxon>Polyphaga</taxon>
        <taxon>Cucujiformia</taxon>
        <taxon>Chrysomeloidea</taxon>
        <taxon>Chrysomelidae</taxon>
        <taxon>Bruchinae</taxon>
        <taxon>Bruchini</taxon>
        <taxon>Acanthoscelides</taxon>
    </lineage>
</organism>
<dbReference type="GO" id="GO:0004867">
    <property type="term" value="F:serine-type endopeptidase inhibitor activity"/>
    <property type="evidence" value="ECO:0007669"/>
    <property type="project" value="UniProtKB-KW"/>
</dbReference>
<feature type="domain" description="Serpin" evidence="6">
    <location>
        <begin position="52"/>
        <end position="475"/>
    </location>
</feature>
<evidence type="ECO:0000313" key="8">
    <source>
        <dbReference type="Proteomes" id="UP001152888"/>
    </source>
</evidence>
<comment type="caution">
    <text evidence="7">The sequence shown here is derived from an EMBL/GenBank/DDBJ whole genome shotgun (WGS) entry which is preliminary data.</text>
</comment>
<dbReference type="PANTHER" id="PTHR11461">
    <property type="entry name" value="SERINE PROTEASE INHIBITOR, SERPIN"/>
    <property type="match status" value="1"/>
</dbReference>
<evidence type="ECO:0000256" key="5">
    <source>
        <dbReference type="SAM" id="SignalP"/>
    </source>
</evidence>
<dbReference type="InterPro" id="IPR036186">
    <property type="entry name" value="Serpin_sf"/>
</dbReference>
<protein>
    <recommendedName>
        <fullName evidence="6">Serpin domain-containing protein</fullName>
    </recommendedName>
</protein>
<evidence type="ECO:0000256" key="1">
    <source>
        <dbReference type="ARBA" id="ARBA00009500"/>
    </source>
</evidence>
<dbReference type="InterPro" id="IPR023796">
    <property type="entry name" value="Serpin_dom"/>
</dbReference>
<keyword evidence="5" id="KW-0732">Signal</keyword>
<evidence type="ECO:0000256" key="4">
    <source>
        <dbReference type="RuleBase" id="RU000411"/>
    </source>
</evidence>
<proteinExistence type="inferred from homology"/>